<evidence type="ECO:0000256" key="1">
    <source>
        <dbReference type="SAM" id="SignalP"/>
    </source>
</evidence>
<dbReference type="STRING" id="692275.M3D475"/>
<keyword evidence="3" id="KW-1185">Reference proteome</keyword>
<evidence type="ECO:0000313" key="2">
    <source>
        <dbReference type="EMBL" id="EMF12995.1"/>
    </source>
</evidence>
<dbReference type="AlphaFoldDB" id="M3D475"/>
<feature type="chain" id="PRO_5013017245" evidence="1">
    <location>
        <begin position="16"/>
        <end position="166"/>
    </location>
</feature>
<dbReference type="HOGENOM" id="CLU_1603777_0_0_1"/>
<evidence type="ECO:0000313" key="3">
    <source>
        <dbReference type="Proteomes" id="UP000016931"/>
    </source>
</evidence>
<dbReference type="Proteomes" id="UP000016931">
    <property type="component" value="Unassembled WGS sequence"/>
</dbReference>
<gene>
    <name evidence="2" type="ORF">SEPMUDRAFT_117533</name>
</gene>
<sequence length="166" mass="18166">MKSLIFLASSALTFAAPQKAPSFSGAALVPTGSRNLAYEQRSDELCVSLSNGYLGDARKGIYQENLCFPADNSIKCNIPRLPNQLRSNVSSIRVPVNEVCSLYIEDNCGGKVTQYSHASDGTNLQGTWFDKKYRSVHCKKLDRPPPAVKFYTPTPDVPISESDATE</sequence>
<feature type="signal peptide" evidence="1">
    <location>
        <begin position="1"/>
        <end position="15"/>
    </location>
</feature>
<dbReference type="RefSeq" id="XP_016761116.1">
    <property type="nucleotide sequence ID" value="XM_016901347.1"/>
</dbReference>
<dbReference type="EMBL" id="KB456264">
    <property type="protein sequence ID" value="EMF12995.1"/>
    <property type="molecule type" value="Genomic_DNA"/>
</dbReference>
<proteinExistence type="predicted"/>
<dbReference type="GeneID" id="27898484"/>
<keyword evidence="1" id="KW-0732">Signal</keyword>
<name>M3D475_SPHMS</name>
<accession>M3D475</accession>
<organism evidence="2 3">
    <name type="scientific">Sphaerulina musiva (strain SO2202)</name>
    <name type="common">Poplar stem canker fungus</name>
    <name type="synonym">Septoria musiva</name>
    <dbReference type="NCBI Taxonomy" id="692275"/>
    <lineage>
        <taxon>Eukaryota</taxon>
        <taxon>Fungi</taxon>
        <taxon>Dikarya</taxon>
        <taxon>Ascomycota</taxon>
        <taxon>Pezizomycotina</taxon>
        <taxon>Dothideomycetes</taxon>
        <taxon>Dothideomycetidae</taxon>
        <taxon>Mycosphaerellales</taxon>
        <taxon>Mycosphaerellaceae</taxon>
        <taxon>Sphaerulina</taxon>
    </lineage>
</organism>
<reference evidence="2 3" key="1">
    <citation type="journal article" date="2012" name="PLoS Pathog.">
        <title>Diverse lifestyles and strategies of plant pathogenesis encoded in the genomes of eighteen Dothideomycetes fungi.</title>
        <authorList>
            <person name="Ohm R.A."/>
            <person name="Feau N."/>
            <person name="Henrissat B."/>
            <person name="Schoch C.L."/>
            <person name="Horwitz B.A."/>
            <person name="Barry K.W."/>
            <person name="Condon B.J."/>
            <person name="Copeland A.C."/>
            <person name="Dhillon B."/>
            <person name="Glaser F."/>
            <person name="Hesse C.N."/>
            <person name="Kosti I."/>
            <person name="LaButti K."/>
            <person name="Lindquist E.A."/>
            <person name="Lucas S."/>
            <person name="Salamov A.A."/>
            <person name="Bradshaw R.E."/>
            <person name="Ciuffetti L."/>
            <person name="Hamelin R.C."/>
            <person name="Kema G.H.J."/>
            <person name="Lawrence C."/>
            <person name="Scott J.A."/>
            <person name="Spatafora J.W."/>
            <person name="Turgeon B.G."/>
            <person name="de Wit P.J.G.M."/>
            <person name="Zhong S."/>
            <person name="Goodwin S.B."/>
            <person name="Grigoriev I.V."/>
        </authorList>
    </citation>
    <scope>NUCLEOTIDE SEQUENCE [LARGE SCALE GENOMIC DNA]</scope>
    <source>
        <strain evidence="2 3">SO2202</strain>
    </source>
</reference>
<protein>
    <submittedName>
        <fullName evidence="2">Uncharacterized protein</fullName>
    </submittedName>
</protein>